<name>A0A7C3PRY3_9CYAN</name>
<dbReference type="PROSITE" id="PS51186">
    <property type="entry name" value="GNAT"/>
    <property type="match status" value="1"/>
</dbReference>
<accession>A0A7C3PRY3</accession>
<protein>
    <submittedName>
        <fullName evidence="2">N-acetyltransferase</fullName>
    </submittedName>
</protein>
<dbReference type="GO" id="GO:0016747">
    <property type="term" value="F:acyltransferase activity, transferring groups other than amino-acyl groups"/>
    <property type="evidence" value="ECO:0007669"/>
    <property type="project" value="InterPro"/>
</dbReference>
<dbReference type="InterPro" id="IPR000182">
    <property type="entry name" value="GNAT_dom"/>
</dbReference>
<proteinExistence type="predicted"/>
<dbReference type="SUPFAM" id="SSF55729">
    <property type="entry name" value="Acyl-CoA N-acyltransferases (Nat)"/>
    <property type="match status" value="1"/>
</dbReference>
<sequence>MSEPGLMVFPEYCVTERLKGDRPTPSDFADYCLLFQDARVTETLTLDGQPLPLDQIQARFKTHLKRWEKLGFGVWMFREQATNQFVGYCGFRIYLLNETEIELMYALITDAWGKGYATEMAKACVQLGFERLEYDSIVGLTLERNQASQHVLEKAGLMYEAHKQYRGLPHMAYRLTRDAWKNRQHPIN</sequence>
<feature type="domain" description="N-acetyltransferase" evidence="1">
    <location>
        <begin position="18"/>
        <end position="178"/>
    </location>
</feature>
<evidence type="ECO:0000259" key="1">
    <source>
        <dbReference type="PROSITE" id="PS51186"/>
    </source>
</evidence>
<organism evidence="2">
    <name type="scientific">Oscillatoriales cyanobacterium SpSt-418</name>
    <dbReference type="NCBI Taxonomy" id="2282169"/>
    <lineage>
        <taxon>Bacteria</taxon>
        <taxon>Bacillati</taxon>
        <taxon>Cyanobacteriota</taxon>
        <taxon>Cyanophyceae</taxon>
        <taxon>Oscillatoriophycideae</taxon>
        <taxon>Oscillatoriales</taxon>
    </lineage>
</organism>
<dbReference type="InterPro" id="IPR051531">
    <property type="entry name" value="N-acetyltransferase"/>
</dbReference>
<dbReference type="Gene3D" id="3.40.630.30">
    <property type="match status" value="1"/>
</dbReference>
<reference evidence="2" key="1">
    <citation type="journal article" date="2020" name="mSystems">
        <title>Genome- and Community-Level Interaction Insights into Carbon Utilization and Element Cycling Functions of Hydrothermarchaeota in Hydrothermal Sediment.</title>
        <authorList>
            <person name="Zhou Z."/>
            <person name="Liu Y."/>
            <person name="Xu W."/>
            <person name="Pan J."/>
            <person name="Luo Z.H."/>
            <person name="Li M."/>
        </authorList>
    </citation>
    <scope>NUCLEOTIDE SEQUENCE [LARGE SCALE GENOMIC DNA]</scope>
    <source>
        <strain evidence="2">SpSt-418</strain>
    </source>
</reference>
<dbReference type="Pfam" id="PF13302">
    <property type="entry name" value="Acetyltransf_3"/>
    <property type="match status" value="1"/>
</dbReference>
<gene>
    <name evidence="2" type="ORF">ENR64_18705</name>
</gene>
<dbReference type="PANTHER" id="PTHR43792">
    <property type="entry name" value="GNAT FAMILY, PUTATIVE (AFU_ORTHOLOGUE AFUA_3G00765)-RELATED-RELATED"/>
    <property type="match status" value="1"/>
</dbReference>
<keyword evidence="2" id="KW-0808">Transferase</keyword>
<comment type="caution">
    <text evidence="2">The sequence shown here is derived from an EMBL/GenBank/DDBJ whole genome shotgun (WGS) entry which is preliminary data.</text>
</comment>
<dbReference type="InterPro" id="IPR016181">
    <property type="entry name" value="Acyl_CoA_acyltransferase"/>
</dbReference>
<dbReference type="EMBL" id="DSRU01000273">
    <property type="protein sequence ID" value="HFM99741.1"/>
    <property type="molecule type" value="Genomic_DNA"/>
</dbReference>
<dbReference type="PANTHER" id="PTHR43792:SF1">
    <property type="entry name" value="N-ACETYLTRANSFERASE DOMAIN-CONTAINING PROTEIN"/>
    <property type="match status" value="1"/>
</dbReference>
<dbReference type="AlphaFoldDB" id="A0A7C3PRY3"/>
<evidence type="ECO:0000313" key="2">
    <source>
        <dbReference type="EMBL" id="HFM99741.1"/>
    </source>
</evidence>